<evidence type="ECO:0000313" key="2">
    <source>
        <dbReference type="EMBL" id="TWH96552.1"/>
    </source>
</evidence>
<evidence type="ECO:0000313" key="3">
    <source>
        <dbReference type="Proteomes" id="UP000316624"/>
    </source>
</evidence>
<proteinExistence type="predicted"/>
<reference evidence="2 3" key="1">
    <citation type="journal article" date="2015" name="Stand. Genomic Sci.">
        <title>Genomic Encyclopedia of Bacterial and Archaeal Type Strains, Phase III: the genomes of soil and plant-associated and newly described type strains.</title>
        <authorList>
            <person name="Whitman W.B."/>
            <person name="Woyke T."/>
            <person name="Klenk H.P."/>
            <person name="Zhou Y."/>
            <person name="Lilburn T.G."/>
            <person name="Beck B.J."/>
            <person name="De Vos P."/>
            <person name="Vandamme P."/>
            <person name="Eisen J.A."/>
            <person name="Garrity G."/>
            <person name="Hugenholtz P."/>
            <person name="Kyrpides N.C."/>
        </authorList>
    </citation>
    <scope>NUCLEOTIDE SEQUENCE [LARGE SCALE GENOMIC DNA]</scope>
    <source>
        <strain evidence="2 3">CGMCC 1.7748</strain>
    </source>
</reference>
<accession>A0A562KME3</accession>
<protein>
    <submittedName>
        <fullName evidence="2">Uncharacterized protein</fullName>
    </submittedName>
</protein>
<feature type="region of interest" description="Disordered" evidence="1">
    <location>
        <begin position="1"/>
        <end position="29"/>
    </location>
</feature>
<name>A0A562KME3_SPHWJ</name>
<comment type="caution">
    <text evidence="2">The sequence shown here is derived from an EMBL/GenBank/DDBJ whole genome shotgun (WGS) entry which is preliminary data.</text>
</comment>
<gene>
    <name evidence="2" type="ORF">IQ35_00483</name>
</gene>
<dbReference type="Proteomes" id="UP000316624">
    <property type="component" value="Unassembled WGS sequence"/>
</dbReference>
<keyword evidence="3" id="KW-1185">Reference proteome</keyword>
<organism evidence="2 3">
    <name type="scientific">Sphingobium wenxiniae (strain DSM 21828 / CGMCC 1.7748 / JZ-1)</name>
    <dbReference type="NCBI Taxonomy" id="595605"/>
    <lineage>
        <taxon>Bacteria</taxon>
        <taxon>Pseudomonadati</taxon>
        <taxon>Pseudomonadota</taxon>
        <taxon>Alphaproteobacteria</taxon>
        <taxon>Sphingomonadales</taxon>
        <taxon>Sphingomonadaceae</taxon>
        <taxon>Sphingobium</taxon>
    </lineage>
</organism>
<evidence type="ECO:0000256" key="1">
    <source>
        <dbReference type="SAM" id="MobiDB-lite"/>
    </source>
</evidence>
<sequence>MTHHPHSGTYLPTGSLLDENPGSTLSGNQHTEIFVDGQWLPLPISQDDVVIFPGSQAHKAYGIAPTLHRVIQARDAGDMDDAEPSNITLLLGAK</sequence>
<dbReference type="RefSeq" id="WP_145071880.1">
    <property type="nucleotide sequence ID" value="NZ_VLKK01000002.1"/>
</dbReference>
<dbReference type="EMBL" id="VLKK01000002">
    <property type="protein sequence ID" value="TWH96552.1"/>
    <property type="molecule type" value="Genomic_DNA"/>
</dbReference>
<dbReference type="AlphaFoldDB" id="A0A562KME3"/>